<dbReference type="EMBL" id="U15183">
    <property type="protein sequence ID" value="AAA63029.1"/>
    <property type="molecule type" value="Genomic_DNA"/>
</dbReference>
<accession>Q50091</accession>
<organism evidence="1">
    <name type="scientific">Mycobacterium leprae</name>
    <dbReference type="NCBI Taxonomy" id="1769"/>
    <lineage>
        <taxon>Bacteria</taxon>
        <taxon>Bacillati</taxon>
        <taxon>Actinomycetota</taxon>
        <taxon>Actinomycetes</taxon>
        <taxon>Mycobacteriales</taxon>
        <taxon>Mycobacteriaceae</taxon>
        <taxon>Mycobacterium</taxon>
    </lineage>
</organism>
<reference evidence="1" key="1">
    <citation type="submission" date="1994-09" db="EMBL/GenBank/DDBJ databases">
        <authorList>
            <person name="Robison K."/>
        </authorList>
    </citation>
    <scope>NUCLEOTIDE SEQUENCE</scope>
</reference>
<evidence type="ECO:0000313" key="1">
    <source>
        <dbReference type="EMBL" id="AAA63029.1"/>
    </source>
</evidence>
<dbReference type="AlphaFoldDB" id="Q50091"/>
<proteinExistence type="predicted"/>
<protein>
    <submittedName>
        <fullName evidence="1">U1740ag</fullName>
    </submittedName>
</protein>
<name>Q50091_MYCLR</name>
<sequence length="102" mass="11587">MYLSVSWSPLKYIRKWAITNDETILANDTQPLIVLESQNPPHADVTKVVGVERPGSQVAVHNEPGNWPSRIKYPQLRIPDNCSSNETNSIKKPCKRKILYTT</sequence>
<reference evidence="1" key="2">
    <citation type="submission" date="1995-04" db="EMBL/GenBank/DDBJ databases">
        <authorList>
            <person name="Smith D.R."/>
        </authorList>
    </citation>
    <scope>NUCLEOTIDE SEQUENCE</scope>
</reference>